<gene>
    <name evidence="2" type="ORF">EVAR_86730_1</name>
</gene>
<keyword evidence="3" id="KW-1185">Reference proteome</keyword>
<dbReference type="AlphaFoldDB" id="A0A4C1VZP1"/>
<feature type="signal peptide" evidence="1">
    <location>
        <begin position="1"/>
        <end position="21"/>
    </location>
</feature>
<accession>A0A4C1VZP1</accession>
<dbReference type="Proteomes" id="UP000299102">
    <property type="component" value="Unassembled WGS sequence"/>
</dbReference>
<dbReference type="EMBL" id="BGZK01000454">
    <property type="protein sequence ID" value="GBP44508.1"/>
    <property type="molecule type" value="Genomic_DNA"/>
</dbReference>
<comment type="caution">
    <text evidence="2">The sequence shown here is derived from an EMBL/GenBank/DDBJ whole genome shotgun (WGS) entry which is preliminary data.</text>
</comment>
<proteinExistence type="predicted"/>
<dbReference type="STRING" id="151549.A0A4C1VZP1"/>
<feature type="chain" id="PRO_5020034068" evidence="1">
    <location>
        <begin position="22"/>
        <end position="145"/>
    </location>
</feature>
<evidence type="ECO:0000256" key="1">
    <source>
        <dbReference type="SAM" id="SignalP"/>
    </source>
</evidence>
<evidence type="ECO:0000313" key="2">
    <source>
        <dbReference type="EMBL" id="GBP44508.1"/>
    </source>
</evidence>
<protein>
    <submittedName>
        <fullName evidence="2">Uncharacterized protein</fullName>
    </submittedName>
</protein>
<organism evidence="2 3">
    <name type="scientific">Eumeta variegata</name>
    <name type="common">Bagworm moth</name>
    <name type="synonym">Eumeta japonica</name>
    <dbReference type="NCBI Taxonomy" id="151549"/>
    <lineage>
        <taxon>Eukaryota</taxon>
        <taxon>Metazoa</taxon>
        <taxon>Ecdysozoa</taxon>
        <taxon>Arthropoda</taxon>
        <taxon>Hexapoda</taxon>
        <taxon>Insecta</taxon>
        <taxon>Pterygota</taxon>
        <taxon>Neoptera</taxon>
        <taxon>Endopterygota</taxon>
        <taxon>Lepidoptera</taxon>
        <taxon>Glossata</taxon>
        <taxon>Ditrysia</taxon>
        <taxon>Tineoidea</taxon>
        <taxon>Psychidae</taxon>
        <taxon>Oiketicinae</taxon>
        <taxon>Eumeta</taxon>
    </lineage>
</organism>
<reference evidence="2 3" key="1">
    <citation type="journal article" date="2019" name="Commun. Biol.">
        <title>The bagworm genome reveals a unique fibroin gene that provides high tensile strength.</title>
        <authorList>
            <person name="Kono N."/>
            <person name="Nakamura H."/>
            <person name="Ohtoshi R."/>
            <person name="Tomita M."/>
            <person name="Numata K."/>
            <person name="Arakawa K."/>
        </authorList>
    </citation>
    <scope>NUCLEOTIDE SEQUENCE [LARGE SCALE GENOMIC DNA]</scope>
</reference>
<dbReference type="OrthoDB" id="1728974at2759"/>
<evidence type="ECO:0000313" key="3">
    <source>
        <dbReference type="Proteomes" id="UP000299102"/>
    </source>
</evidence>
<sequence length="145" mass="16717">MKWMTSYQLKFLIQSLIPVYTTTTQMVHGPCGALNPLSPCMADGKCTKRYPRPLVAETVTGTMDIQFIVGVQRKITVELSKLKFKIKRLRSEMNSLYHIARCYHEFSKHMQTLRVVIRPNQSNICASTSQRQRHGCVWYCVGKCE</sequence>
<name>A0A4C1VZP1_EUMVA</name>
<keyword evidence="1" id="KW-0732">Signal</keyword>